<protein>
    <recommendedName>
        <fullName evidence="1">FAD-binding PCMH-type domain-containing protein</fullName>
    </recommendedName>
</protein>
<dbReference type="SUPFAM" id="SSF56176">
    <property type="entry name" value="FAD-binding/transporter-associated domain-like"/>
    <property type="match status" value="1"/>
</dbReference>
<dbReference type="FunFam" id="3.30.43.10:FF:000010">
    <property type="entry name" value="probable D-lactate dehydrogenase, mitochondrial"/>
    <property type="match status" value="1"/>
</dbReference>
<dbReference type="GO" id="GO:0071949">
    <property type="term" value="F:FAD binding"/>
    <property type="evidence" value="ECO:0007669"/>
    <property type="project" value="InterPro"/>
</dbReference>
<dbReference type="PROSITE" id="PS51387">
    <property type="entry name" value="FAD_PCMH"/>
    <property type="match status" value="1"/>
</dbReference>
<dbReference type="AlphaFoldDB" id="E4Y1U1"/>
<evidence type="ECO:0000313" key="2">
    <source>
        <dbReference type="EMBL" id="CBY15835.1"/>
    </source>
</evidence>
<feature type="domain" description="FAD-binding PCMH-type" evidence="1">
    <location>
        <begin position="44"/>
        <end position="104"/>
    </location>
</feature>
<feature type="non-terminal residue" evidence="2">
    <location>
        <position position="104"/>
    </location>
</feature>
<dbReference type="InParanoid" id="E4Y1U1"/>
<evidence type="ECO:0000313" key="3">
    <source>
        <dbReference type="Proteomes" id="UP000001307"/>
    </source>
</evidence>
<dbReference type="InterPro" id="IPR016167">
    <property type="entry name" value="FAD-bd_PCMH_sub1"/>
</dbReference>
<dbReference type="InterPro" id="IPR016166">
    <property type="entry name" value="FAD-bd_PCMH"/>
</dbReference>
<dbReference type="EMBL" id="FN653692">
    <property type="protein sequence ID" value="CBY15835.1"/>
    <property type="molecule type" value="Genomic_DNA"/>
</dbReference>
<dbReference type="GO" id="GO:1903457">
    <property type="term" value="P:lactate catabolic process"/>
    <property type="evidence" value="ECO:0007669"/>
    <property type="project" value="TreeGrafter"/>
</dbReference>
<dbReference type="OrthoDB" id="5332616at2759"/>
<gene>
    <name evidence="2" type="ORF">GSOID_T00014158001</name>
</gene>
<dbReference type="Pfam" id="PF01565">
    <property type="entry name" value="FAD_binding_4"/>
    <property type="match status" value="1"/>
</dbReference>
<dbReference type="Proteomes" id="UP000001307">
    <property type="component" value="Unassembled WGS sequence"/>
</dbReference>
<dbReference type="Gene3D" id="3.30.43.10">
    <property type="entry name" value="Uridine Diphospho-n-acetylenolpyruvylglucosamine Reductase, domain 2"/>
    <property type="match status" value="1"/>
</dbReference>
<reference evidence="2" key="1">
    <citation type="journal article" date="2010" name="Science">
        <title>Plasticity of animal genome architecture unmasked by rapid evolution of a pelagic tunicate.</title>
        <authorList>
            <person name="Denoeud F."/>
            <person name="Henriet S."/>
            <person name="Mungpakdee S."/>
            <person name="Aury J.M."/>
            <person name="Da Silva C."/>
            <person name="Brinkmann H."/>
            <person name="Mikhaleva J."/>
            <person name="Olsen L.C."/>
            <person name="Jubin C."/>
            <person name="Canestro C."/>
            <person name="Bouquet J.M."/>
            <person name="Danks G."/>
            <person name="Poulain J."/>
            <person name="Campsteijn C."/>
            <person name="Adamski M."/>
            <person name="Cross I."/>
            <person name="Yadetie F."/>
            <person name="Muffato M."/>
            <person name="Louis A."/>
            <person name="Butcher S."/>
            <person name="Tsagkogeorga G."/>
            <person name="Konrad A."/>
            <person name="Singh S."/>
            <person name="Jensen M.F."/>
            <person name="Cong E.H."/>
            <person name="Eikeseth-Otteraa H."/>
            <person name="Noel B."/>
            <person name="Anthouard V."/>
            <person name="Porcel B.M."/>
            <person name="Kachouri-Lafond R."/>
            <person name="Nishino A."/>
            <person name="Ugolini M."/>
            <person name="Chourrout P."/>
            <person name="Nishida H."/>
            <person name="Aasland R."/>
            <person name="Huzurbazar S."/>
            <person name="Westhof E."/>
            <person name="Delsuc F."/>
            <person name="Lehrach H."/>
            <person name="Reinhardt R."/>
            <person name="Weissenbach J."/>
            <person name="Roy S.W."/>
            <person name="Artiguenave F."/>
            <person name="Postlethwait J.H."/>
            <person name="Manak J.R."/>
            <person name="Thompson E.M."/>
            <person name="Jaillon O."/>
            <person name="Du Pasquier L."/>
            <person name="Boudinot P."/>
            <person name="Liberles D.A."/>
            <person name="Volff J.N."/>
            <person name="Philippe H."/>
            <person name="Lenhard B."/>
            <person name="Roest Crollius H."/>
            <person name="Wincker P."/>
            <person name="Chourrout D."/>
        </authorList>
    </citation>
    <scope>NUCLEOTIDE SEQUENCE [LARGE SCALE GENOMIC DNA]</scope>
</reference>
<dbReference type="PANTHER" id="PTHR11748">
    <property type="entry name" value="D-LACTATE DEHYDROGENASE"/>
    <property type="match status" value="1"/>
</dbReference>
<evidence type="ECO:0000259" key="1">
    <source>
        <dbReference type="PROSITE" id="PS51387"/>
    </source>
</evidence>
<accession>E4Y1U1</accession>
<dbReference type="InterPro" id="IPR036318">
    <property type="entry name" value="FAD-bd_PCMH-like_sf"/>
</dbReference>
<name>E4Y1U1_OIKDI</name>
<keyword evidence="3" id="KW-1185">Reference proteome</keyword>
<dbReference type="GO" id="GO:0008720">
    <property type="term" value="F:D-lactate dehydrogenase (NAD+) activity"/>
    <property type="evidence" value="ECO:0007669"/>
    <property type="project" value="TreeGrafter"/>
</dbReference>
<sequence>MIVSGLSRRAFKHLAALETLIGKANVSAGKSTLDLHSHDESYHRTRAPDAVVFPTSTAQVADVAKYCYEHQLPIIPFGLGSGFEGGITAPTGGVSVSMAKMNSV</sequence>
<dbReference type="PANTHER" id="PTHR11748:SF111">
    <property type="entry name" value="D-LACTATE DEHYDROGENASE, MITOCHONDRIAL-RELATED"/>
    <property type="match status" value="1"/>
</dbReference>
<dbReference type="GO" id="GO:0004458">
    <property type="term" value="F:D-lactate dehydrogenase (cytochrome) activity"/>
    <property type="evidence" value="ECO:0007669"/>
    <property type="project" value="TreeGrafter"/>
</dbReference>
<proteinExistence type="predicted"/>
<dbReference type="InterPro" id="IPR006094">
    <property type="entry name" value="Oxid_FAD_bind_N"/>
</dbReference>
<dbReference type="GO" id="GO:0005739">
    <property type="term" value="C:mitochondrion"/>
    <property type="evidence" value="ECO:0007669"/>
    <property type="project" value="TreeGrafter"/>
</dbReference>
<organism evidence="2">
    <name type="scientific">Oikopleura dioica</name>
    <name type="common">Tunicate</name>
    <dbReference type="NCBI Taxonomy" id="34765"/>
    <lineage>
        <taxon>Eukaryota</taxon>
        <taxon>Metazoa</taxon>
        <taxon>Chordata</taxon>
        <taxon>Tunicata</taxon>
        <taxon>Appendicularia</taxon>
        <taxon>Copelata</taxon>
        <taxon>Oikopleuridae</taxon>
        <taxon>Oikopleura</taxon>
    </lineage>
</organism>